<dbReference type="RefSeq" id="WP_381480271.1">
    <property type="nucleotide sequence ID" value="NZ_JBHTLT010000037.1"/>
</dbReference>
<gene>
    <name evidence="3" type="ORF">ACFQ38_07700</name>
</gene>
<organism evidence="3 4">
    <name type="scientific">Sporosarcina contaminans</name>
    <dbReference type="NCBI Taxonomy" id="633403"/>
    <lineage>
        <taxon>Bacteria</taxon>
        <taxon>Bacillati</taxon>
        <taxon>Bacillota</taxon>
        <taxon>Bacilli</taxon>
        <taxon>Bacillales</taxon>
        <taxon>Caryophanaceae</taxon>
        <taxon>Sporosarcina</taxon>
    </lineage>
</organism>
<feature type="region of interest" description="Disordered" evidence="1">
    <location>
        <begin position="288"/>
        <end position="310"/>
    </location>
</feature>
<feature type="compositionally biased region" description="Polar residues" evidence="1">
    <location>
        <begin position="194"/>
        <end position="208"/>
    </location>
</feature>
<evidence type="ECO:0000313" key="3">
    <source>
        <dbReference type="EMBL" id="MFD1204985.1"/>
    </source>
</evidence>
<feature type="compositionally biased region" description="Basic and acidic residues" evidence="1">
    <location>
        <begin position="210"/>
        <end position="231"/>
    </location>
</feature>
<keyword evidence="4" id="KW-1185">Reference proteome</keyword>
<dbReference type="Pfam" id="PF11181">
    <property type="entry name" value="YflT"/>
    <property type="match status" value="1"/>
</dbReference>
<protein>
    <submittedName>
        <fullName evidence="3">General stress protein</fullName>
    </submittedName>
</protein>
<accession>A0ABW3TX36</accession>
<dbReference type="Proteomes" id="UP001597231">
    <property type="component" value="Unassembled WGS sequence"/>
</dbReference>
<proteinExistence type="predicted"/>
<feature type="compositionally biased region" description="Polar residues" evidence="1">
    <location>
        <begin position="291"/>
        <end position="303"/>
    </location>
</feature>
<sequence length="310" mass="36009">MEQKTFVGLYDTEQSIIDAIEKLEEKGIDPSSMYIVAKNEEDVDLFRRKSFHDIQSAPTNYLDRIISFFSGENHVRSMLVEIGLDEADLKKYESEIKQGKWLLYVEGEPEKTVYEILEERNKPETNPFNRPVSEAAYLQQNHDLSSNIGDDGMPKNDFRDSIVPDTYEMPFDQNRALGRIGAETLFDKTEYEPKNSNQHITPNNIQSSTDEERKRLHMRYKQERMKRHEEEQSGLPHPTTFMESQTERQGAIEEFDPEETSTHVPMPKNTDGENVNTVHEPIIIDLRNIHKASNNPHSYCTNDHSSEKKK</sequence>
<evidence type="ECO:0000313" key="4">
    <source>
        <dbReference type="Proteomes" id="UP001597231"/>
    </source>
</evidence>
<evidence type="ECO:0000259" key="2">
    <source>
        <dbReference type="Pfam" id="PF11181"/>
    </source>
</evidence>
<feature type="domain" description="General stress protein 17M-like" evidence="2">
    <location>
        <begin position="6"/>
        <end position="99"/>
    </location>
</feature>
<dbReference type="InterPro" id="IPR025889">
    <property type="entry name" value="GSP17M-like_dom"/>
</dbReference>
<comment type="caution">
    <text evidence="3">The sequence shown here is derived from an EMBL/GenBank/DDBJ whole genome shotgun (WGS) entry which is preliminary data.</text>
</comment>
<evidence type="ECO:0000256" key="1">
    <source>
        <dbReference type="SAM" id="MobiDB-lite"/>
    </source>
</evidence>
<dbReference type="EMBL" id="JBHTLT010000037">
    <property type="protein sequence ID" value="MFD1204985.1"/>
    <property type="molecule type" value="Genomic_DNA"/>
</dbReference>
<feature type="region of interest" description="Disordered" evidence="1">
    <location>
        <begin position="193"/>
        <end position="249"/>
    </location>
</feature>
<name>A0ABW3TX36_9BACL</name>
<reference evidence="4" key="1">
    <citation type="journal article" date="2019" name="Int. J. Syst. Evol. Microbiol.">
        <title>The Global Catalogue of Microorganisms (GCM) 10K type strain sequencing project: providing services to taxonomists for standard genome sequencing and annotation.</title>
        <authorList>
            <consortium name="The Broad Institute Genomics Platform"/>
            <consortium name="The Broad Institute Genome Sequencing Center for Infectious Disease"/>
            <person name="Wu L."/>
            <person name="Ma J."/>
        </authorList>
    </citation>
    <scope>NUCLEOTIDE SEQUENCE [LARGE SCALE GENOMIC DNA]</scope>
    <source>
        <strain evidence="4">CCUG 53915</strain>
    </source>
</reference>